<dbReference type="Pfam" id="PF14469">
    <property type="entry name" value="AKAP28"/>
    <property type="match status" value="1"/>
</dbReference>
<gene>
    <name evidence="1" type="ORF">GWI33_008979</name>
</gene>
<dbReference type="EMBL" id="JAACXV010000410">
    <property type="protein sequence ID" value="KAF7277982.1"/>
    <property type="molecule type" value="Genomic_DNA"/>
</dbReference>
<sequence>MHESTQAKDSKSVEFDEKNIANEDEFCEGNRRRDDRSLSIASDVQSKILASTMSYLLVKERPQSNSFLLDLVRNEICFKVDQAISVTETYDVLCEKYEVHPRRDICDRKRRLKMNQIRETYANHDLEPMKMFSARDCDEKYCSEFLDTIEVAKLLVSDIATEAIRSLNKMMHITYKPKISVPHQKICTEWIPIKDFTISEGLNLIQNYIEKCGYFYNDWKYTIFYKGYSDDTASATFHYEVLFSLPCRLYPIPQVTASLYFNIEVYFLIEGSRQKMNPQKFILHDNTFLRILEIKMKHFQTFTF</sequence>
<keyword evidence="2" id="KW-1185">Reference proteome</keyword>
<dbReference type="GO" id="GO:0034237">
    <property type="term" value="F:protein kinase A regulatory subunit binding"/>
    <property type="evidence" value="ECO:0007669"/>
    <property type="project" value="TreeGrafter"/>
</dbReference>
<dbReference type="InterPro" id="IPR053084">
    <property type="entry name" value="AKAP"/>
</dbReference>
<dbReference type="OrthoDB" id="2148342at2759"/>
<name>A0A834IB86_RHYFE</name>
<dbReference type="GO" id="GO:0005952">
    <property type="term" value="C:cAMP-dependent protein kinase complex"/>
    <property type="evidence" value="ECO:0007669"/>
    <property type="project" value="TreeGrafter"/>
</dbReference>
<dbReference type="AlphaFoldDB" id="A0A834IB86"/>
<proteinExistence type="predicted"/>
<evidence type="ECO:0000313" key="1">
    <source>
        <dbReference type="EMBL" id="KAF7277982.1"/>
    </source>
</evidence>
<comment type="caution">
    <text evidence="1">The sequence shown here is derived from an EMBL/GenBank/DDBJ whole genome shotgun (WGS) entry which is preliminary data.</text>
</comment>
<organism evidence="1 2">
    <name type="scientific">Rhynchophorus ferrugineus</name>
    <name type="common">Red palm weevil</name>
    <name type="synonym">Curculio ferrugineus</name>
    <dbReference type="NCBI Taxonomy" id="354439"/>
    <lineage>
        <taxon>Eukaryota</taxon>
        <taxon>Metazoa</taxon>
        <taxon>Ecdysozoa</taxon>
        <taxon>Arthropoda</taxon>
        <taxon>Hexapoda</taxon>
        <taxon>Insecta</taxon>
        <taxon>Pterygota</taxon>
        <taxon>Neoptera</taxon>
        <taxon>Endopterygota</taxon>
        <taxon>Coleoptera</taxon>
        <taxon>Polyphaga</taxon>
        <taxon>Cucujiformia</taxon>
        <taxon>Curculionidae</taxon>
        <taxon>Dryophthorinae</taxon>
        <taxon>Rhynchophorus</taxon>
    </lineage>
</organism>
<dbReference type="Proteomes" id="UP000625711">
    <property type="component" value="Unassembled WGS sequence"/>
</dbReference>
<dbReference type="PANTHER" id="PTHR35075:SF1">
    <property type="entry name" value="A-KINASE ANCHOR PROTEIN 14"/>
    <property type="match status" value="1"/>
</dbReference>
<dbReference type="PANTHER" id="PTHR35075">
    <property type="entry name" value="A-KINASE ANCHOR PROTEIN 14"/>
    <property type="match status" value="1"/>
</dbReference>
<evidence type="ECO:0000313" key="2">
    <source>
        <dbReference type="Proteomes" id="UP000625711"/>
    </source>
</evidence>
<accession>A0A834IB86</accession>
<dbReference type="InterPro" id="IPR025663">
    <property type="entry name" value="AKAP_28"/>
</dbReference>
<reference evidence="1" key="1">
    <citation type="submission" date="2020-08" db="EMBL/GenBank/DDBJ databases">
        <title>Genome sequencing and assembly of the red palm weevil Rhynchophorus ferrugineus.</title>
        <authorList>
            <person name="Dias G.B."/>
            <person name="Bergman C.M."/>
            <person name="Manee M."/>
        </authorList>
    </citation>
    <scope>NUCLEOTIDE SEQUENCE</scope>
    <source>
        <strain evidence="1">AA-2017</strain>
        <tissue evidence="1">Whole larva</tissue>
    </source>
</reference>
<protein>
    <submittedName>
        <fullName evidence="1">Uncharacterized protein</fullName>
    </submittedName>
</protein>